<organism evidence="1">
    <name type="scientific">Phytophthora nicotianae</name>
    <name type="common">Potato buckeye rot agent</name>
    <name type="synonym">Phytophthora parasitica</name>
    <dbReference type="NCBI Taxonomy" id="4792"/>
    <lineage>
        <taxon>Eukaryota</taxon>
        <taxon>Sar</taxon>
        <taxon>Stramenopiles</taxon>
        <taxon>Oomycota</taxon>
        <taxon>Peronosporomycetes</taxon>
        <taxon>Peronosporales</taxon>
        <taxon>Peronosporaceae</taxon>
        <taxon>Phytophthora</taxon>
    </lineage>
</organism>
<proteinExistence type="predicted"/>
<name>W2LEY1_PHYNI</name>
<dbReference type="EMBL" id="KI679160">
    <property type="protein sequence ID" value="ETL95210.1"/>
    <property type="molecule type" value="Genomic_DNA"/>
</dbReference>
<accession>W2LEY1</accession>
<protein>
    <submittedName>
        <fullName evidence="1">Uncharacterized protein</fullName>
    </submittedName>
</protein>
<gene>
    <name evidence="1" type="ORF">L917_06955</name>
</gene>
<sequence length="89" mass="9356">WTGATRRPRRAVYAGHTVEAPSVGTPSAPKWPCRTASAGLTAAANVAKSTAASNPHTDELSTCVRNTSSRCVMLPTSKFNSAELIEGRD</sequence>
<feature type="non-terminal residue" evidence="1">
    <location>
        <position position="1"/>
    </location>
</feature>
<evidence type="ECO:0000313" key="1">
    <source>
        <dbReference type="EMBL" id="ETL95210.1"/>
    </source>
</evidence>
<dbReference type="Proteomes" id="UP000054423">
    <property type="component" value="Unassembled WGS sequence"/>
</dbReference>
<dbReference type="AlphaFoldDB" id="W2LEY1"/>
<reference evidence="1" key="1">
    <citation type="submission" date="2013-11" db="EMBL/GenBank/DDBJ databases">
        <title>The Genome Sequence of Phytophthora parasitica CHvinca01.</title>
        <authorList>
            <consortium name="The Broad Institute Genomics Platform"/>
            <person name="Russ C."/>
            <person name="Tyler B."/>
            <person name="Panabieres F."/>
            <person name="Shan W."/>
            <person name="Tripathy S."/>
            <person name="Grunwald N."/>
            <person name="Machado M."/>
            <person name="Johnson C.S."/>
            <person name="Arredondo F."/>
            <person name="Hong C."/>
            <person name="Coffey M."/>
            <person name="Young S.K."/>
            <person name="Zeng Q."/>
            <person name="Gargeya S."/>
            <person name="Fitzgerald M."/>
            <person name="Abouelleil A."/>
            <person name="Alvarado L."/>
            <person name="Chapman S.B."/>
            <person name="Gainer-Dewar J."/>
            <person name="Goldberg J."/>
            <person name="Griggs A."/>
            <person name="Gujja S."/>
            <person name="Hansen M."/>
            <person name="Howarth C."/>
            <person name="Imamovic A."/>
            <person name="Ireland A."/>
            <person name="Larimer J."/>
            <person name="McCowan C."/>
            <person name="Murphy C."/>
            <person name="Pearson M."/>
            <person name="Poon T.W."/>
            <person name="Priest M."/>
            <person name="Roberts A."/>
            <person name="Saif S."/>
            <person name="Shea T."/>
            <person name="Sykes S."/>
            <person name="Wortman J."/>
            <person name="Nusbaum C."/>
            <person name="Birren B."/>
        </authorList>
    </citation>
    <scope>NUCLEOTIDE SEQUENCE [LARGE SCALE GENOMIC DNA]</scope>
    <source>
        <strain evidence="1">CHvinca01</strain>
    </source>
</reference>